<dbReference type="PANTHER" id="PTHR33240:SF8">
    <property type="entry name" value="OS03G0439900 PROTEIN"/>
    <property type="match status" value="1"/>
</dbReference>
<sequence length="134" mass="15138">MVDDGNGACIIHPRVLDQMRLNDKIVPRCITLTGFNNAIERTSVEITLPVLTGGITLKTTFHIMDQAAIYNAIVGRPWIHLMRAVLSSLYQVIKFPTLWGIFSIHGEQRTSRECYCIAMDSMTTQQNKDKEKEA</sequence>
<dbReference type="GeneID" id="107796559"/>
<dbReference type="KEGG" id="nta:107796559"/>
<dbReference type="Gene3D" id="2.40.70.10">
    <property type="entry name" value="Acid Proteases"/>
    <property type="match status" value="1"/>
</dbReference>
<reference evidence="2" key="2">
    <citation type="submission" date="2025-08" db="UniProtKB">
        <authorList>
            <consortium name="RefSeq"/>
        </authorList>
    </citation>
    <scope>IDENTIFICATION</scope>
    <source>
        <tissue evidence="2">Leaf</tissue>
    </source>
</reference>
<dbReference type="OrthoDB" id="1746852at2759"/>
<dbReference type="PaxDb" id="4097-A0A1S4ADY6"/>
<name>A0A1S4ADY6_TOBAC</name>
<dbReference type="AlphaFoldDB" id="A0A1S4ADY6"/>
<gene>
    <name evidence="2" type="primary">LOC107796559</name>
</gene>
<evidence type="ECO:0000313" key="1">
    <source>
        <dbReference type="Proteomes" id="UP000790787"/>
    </source>
</evidence>
<evidence type="ECO:0000313" key="2">
    <source>
        <dbReference type="RefSeq" id="XP_016474839.2"/>
    </source>
</evidence>
<dbReference type="RefSeq" id="XP_016474839.1">
    <property type="nucleotide sequence ID" value="XM_016619353.1"/>
</dbReference>
<dbReference type="PANTHER" id="PTHR33240">
    <property type="entry name" value="OS08G0508500 PROTEIN"/>
    <property type="match status" value="1"/>
</dbReference>
<reference evidence="1" key="1">
    <citation type="journal article" date="2014" name="Nat. Commun.">
        <title>The tobacco genome sequence and its comparison with those of tomato and potato.</title>
        <authorList>
            <person name="Sierro N."/>
            <person name="Battey J.N."/>
            <person name="Ouadi S."/>
            <person name="Bakaher N."/>
            <person name="Bovet L."/>
            <person name="Willig A."/>
            <person name="Goepfert S."/>
            <person name="Peitsch M.C."/>
            <person name="Ivanov N.V."/>
        </authorList>
    </citation>
    <scope>NUCLEOTIDE SEQUENCE [LARGE SCALE GENOMIC DNA]</scope>
</reference>
<protein>
    <submittedName>
        <fullName evidence="2">Uncharacterized protein LOC107796559</fullName>
    </submittedName>
</protein>
<organism evidence="1 2">
    <name type="scientific">Nicotiana tabacum</name>
    <name type="common">Common tobacco</name>
    <dbReference type="NCBI Taxonomy" id="4097"/>
    <lineage>
        <taxon>Eukaryota</taxon>
        <taxon>Viridiplantae</taxon>
        <taxon>Streptophyta</taxon>
        <taxon>Embryophyta</taxon>
        <taxon>Tracheophyta</taxon>
        <taxon>Spermatophyta</taxon>
        <taxon>Magnoliopsida</taxon>
        <taxon>eudicotyledons</taxon>
        <taxon>Gunneridae</taxon>
        <taxon>Pentapetalae</taxon>
        <taxon>asterids</taxon>
        <taxon>lamiids</taxon>
        <taxon>Solanales</taxon>
        <taxon>Solanaceae</taxon>
        <taxon>Nicotianoideae</taxon>
        <taxon>Nicotianeae</taxon>
        <taxon>Nicotiana</taxon>
    </lineage>
</organism>
<dbReference type="Proteomes" id="UP000790787">
    <property type="component" value="Chromosome 3"/>
</dbReference>
<dbReference type="CDD" id="cd00303">
    <property type="entry name" value="retropepsin_like"/>
    <property type="match status" value="1"/>
</dbReference>
<dbReference type="RefSeq" id="XP_016474839.2">
    <property type="nucleotide sequence ID" value="XM_016619353.2"/>
</dbReference>
<proteinExistence type="predicted"/>
<dbReference type="InterPro" id="IPR021109">
    <property type="entry name" value="Peptidase_aspartic_dom_sf"/>
</dbReference>
<dbReference type="OMA" id="ECYCIAM"/>
<keyword evidence="1" id="KW-1185">Reference proteome</keyword>
<accession>A0A1S4ADY6</accession>